<protein>
    <submittedName>
        <fullName evidence="2">GALC protein</fullName>
    </submittedName>
</protein>
<dbReference type="InterPro" id="IPR011990">
    <property type="entry name" value="TPR-like_helical_dom_sf"/>
</dbReference>
<evidence type="ECO:0000313" key="3">
    <source>
        <dbReference type="Proteomes" id="UP000649617"/>
    </source>
</evidence>
<keyword evidence="3" id="KW-1185">Reference proteome</keyword>
<feature type="non-terminal residue" evidence="2">
    <location>
        <position position="177"/>
    </location>
</feature>
<dbReference type="Proteomes" id="UP000649617">
    <property type="component" value="Unassembled WGS sequence"/>
</dbReference>
<dbReference type="Gene3D" id="1.25.40.10">
    <property type="entry name" value="Tetratricopeptide repeat domain"/>
    <property type="match status" value="1"/>
</dbReference>
<dbReference type="AlphaFoldDB" id="A0A812NKG0"/>
<comment type="caution">
    <text evidence="2">The sequence shown here is derived from an EMBL/GenBank/DDBJ whole genome shotgun (WGS) entry which is preliminary data.</text>
</comment>
<dbReference type="OrthoDB" id="431528at2759"/>
<feature type="repeat" description="PPR" evidence="1">
    <location>
        <begin position="45"/>
        <end position="79"/>
    </location>
</feature>
<name>A0A812NKG0_SYMPI</name>
<sequence length="177" mass="19089">AHALRQLAVQVSQVVFNALVHSCGSAWLQAASILAVMPEHQHSQDVVSFNAALAGMSTGGAWPRAVDMMEQLQRQDVEPTSVTLGGTLSALAGDWRLAAHLLCLSELQLLQKSQSSLGAAMMTAKDAWQIPTLWLCWAPQAYRDDRLCRSAATSACELHGAAYGWAHKELAMPSRLP</sequence>
<dbReference type="PROSITE" id="PS51375">
    <property type="entry name" value="PPR"/>
    <property type="match status" value="1"/>
</dbReference>
<dbReference type="InterPro" id="IPR002885">
    <property type="entry name" value="PPR_rpt"/>
</dbReference>
<reference evidence="2" key="1">
    <citation type="submission" date="2021-02" db="EMBL/GenBank/DDBJ databases">
        <authorList>
            <person name="Dougan E. K."/>
            <person name="Rhodes N."/>
            <person name="Thang M."/>
            <person name="Chan C."/>
        </authorList>
    </citation>
    <scope>NUCLEOTIDE SEQUENCE</scope>
</reference>
<proteinExistence type="predicted"/>
<evidence type="ECO:0000256" key="1">
    <source>
        <dbReference type="PROSITE-ProRule" id="PRU00708"/>
    </source>
</evidence>
<dbReference type="EMBL" id="CAJNIZ010010213">
    <property type="protein sequence ID" value="CAE7296600.1"/>
    <property type="molecule type" value="Genomic_DNA"/>
</dbReference>
<evidence type="ECO:0000313" key="2">
    <source>
        <dbReference type="EMBL" id="CAE7296600.1"/>
    </source>
</evidence>
<gene>
    <name evidence="2" type="primary">GALC</name>
    <name evidence="2" type="ORF">SPIL2461_LOCUS6681</name>
</gene>
<accession>A0A812NKG0</accession>
<organism evidence="2 3">
    <name type="scientific">Symbiodinium pilosum</name>
    <name type="common">Dinoflagellate</name>
    <dbReference type="NCBI Taxonomy" id="2952"/>
    <lineage>
        <taxon>Eukaryota</taxon>
        <taxon>Sar</taxon>
        <taxon>Alveolata</taxon>
        <taxon>Dinophyceae</taxon>
        <taxon>Suessiales</taxon>
        <taxon>Symbiodiniaceae</taxon>
        <taxon>Symbiodinium</taxon>
    </lineage>
</organism>